<feature type="transmembrane region" description="Helical" evidence="2">
    <location>
        <begin position="39"/>
        <end position="57"/>
    </location>
</feature>
<organism evidence="3 4">
    <name type="scientific">Mytilus galloprovincialis</name>
    <name type="common">Mediterranean mussel</name>
    <dbReference type="NCBI Taxonomy" id="29158"/>
    <lineage>
        <taxon>Eukaryota</taxon>
        <taxon>Metazoa</taxon>
        <taxon>Spiralia</taxon>
        <taxon>Lophotrochozoa</taxon>
        <taxon>Mollusca</taxon>
        <taxon>Bivalvia</taxon>
        <taxon>Autobranchia</taxon>
        <taxon>Pteriomorphia</taxon>
        <taxon>Mytilida</taxon>
        <taxon>Mytiloidea</taxon>
        <taxon>Mytilidae</taxon>
        <taxon>Mytilinae</taxon>
        <taxon>Mytilus</taxon>
    </lineage>
</organism>
<feature type="compositionally biased region" description="Low complexity" evidence="1">
    <location>
        <begin position="1"/>
        <end position="28"/>
    </location>
</feature>
<protein>
    <submittedName>
        <fullName evidence="3">Uncharacterized protein</fullName>
    </submittedName>
</protein>
<keyword evidence="2" id="KW-1133">Transmembrane helix</keyword>
<name>A0A8B6BRB0_MYTGA</name>
<feature type="compositionally biased region" description="Low complexity" evidence="1">
    <location>
        <begin position="212"/>
        <end position="222"/>
    </location>
</feature>
<keyword evidence="4" id="KW-1185">Reference proteome</keyword>
<evidence type="ECO:0000313" key="3">
    <source>
        <dbReference type="EMBL" id="VDH93851.1"/>
    </source>
</evidence>
<dbReference type="Proteomes" id="UP000596742">
    <property type="component" value="Unassembled WGS sequence"/>
</dbReference>
<gene>
    <name evidence="3" type="ORF">MGAL_10B087411</name>
</gene>
<sequence>MSSTIKPSSSSHPKSITSTETSSKDSTTGKPDEVEEIKHYIKILLLFVIYQILYWIMRQLGIEMIIPIMPNVQFHDQHQILNQRNILPNPPAVQNHPAHRQQIVHHIPANNQPIHQILPFPAINQGPNINQQQVPQNLPMPAVNQQIPIQNRQVPQNLPMPAINQQIANQNQQVPQNLGMQAITQEVPNQIQQVPVQNRNTQNPVINENERQPVVQNPNPQQLRRSNKIRKPTVRYGFNV</sequence>
<dbReference type="OrthoDB" id="6192584at2759"/>
<evidence type="ECO:0000313" key="4">
    <source>
        <dbReference type="Proteomes" id="UP000596742"/>
    </source>
</evidence>
<feature type="region of interest" description="Disordered" evidence="1">
    <location>
        <begin position="204"/>
        <end position="225"/>
    </location>
</feature>
<comment type="caution">
    <text evidence="3">The sequence shown here is derived from an EMBL/GenBank/DDBJ whole genome shotgun (WGS) entry which is preliminary data.</text>
</comment>
<keyword evidence="2" id="KW-0812">Transmembrane</keyword>
<dbReference type="AlphaFoldDB" id="A0A8B6BRB0"/>
<proteinExistence type="predicted"/>
<accession>A0A8B6BRB0</accession>
<dbReference type="EMBL" id="UYJE01000511">
    <property type="protein sequence ID" value="VDH93851.1"/>
    <property type="molecule type" value="Genomic_DNA"/>
</dbReference>
<feature type="region of interest" description="Disordered" evidence="1">
    <location>
        <begin position="1"/>
        <end position="31"/>
    </location>
</feature>
<evidence type="ECO:0000256" key="1">
    <source>
        <dbReference type="SAM" id="MobiDB-lite"/>
    </source>
</evidence>
<reference evidence="3" key="1">
    <citation type="submission" date="2018-11" db="EMBL/GenBank/DDBJ databases">
        <authorList>
            <person name="Alioto T."/>
            <person name="Alioto T."/>
        </authorList>
    </citation>
    <scope>NUCLEOTIDE SEQUENCE</scope>
</reference>
<keyword evidence="2" id="KW-0472">Membrane</keyword>
<evidence type="ECO:0000256" key="2">
    <source>
        <dbReference type="SAM" id="Phobius"/>
    </source>
</evidence>